<comment type="similarity">
    <text evidence="4 10">Belongs to the galactose-1-phosphate uridylyltransferase type 2 family.</text>
</comment>
<dbReference type="EC" id="2.7.7.12" evidence="10"/>
<dbReference type="HAMAP" id="MF_00571">
    <property type="entry name" value="GalP_UDP_trans"/>
    <property type="match status" value="1"/>
</dbReference>
<evidence type="ECO:0000256" key="4">
    <source>
        <dbReference type="ARBA" id="ARBA00008706"/>
    </source>
</evidence>
<evidence type="ECO:0000256" key="5">
    <source>
        <dbReference type="ARBA" id="ARBA00022490"/>
    </source>
</evidence>
<evidence type="ECO:0000256" key="7">
    <source>
        <dbReference type="ARBA" id="ARBA00022695"/>
    </source>
</evidence>
<dbReference type="GO" id="GO:0008108">
    <property type="term" value="F:UDP-glucose:hexose-1-phosphate uridylyltransferase activity"/>
    <property type="evidence" value="ECO:0007669"/>
    <property type="project" value="UniProtKB-UniRule"/>
</dbReference>
<keyword evidence="5 10" id="KW-0963">Cytoplasm</keyword>
<evidence type="ECO:0000256" key="3">
    <source>
        <dbReference type="ARBA" id="ARBA00004947"/>
    </source>
</evidence>
<dbReference type="Proteomes" id="UP000050909">
    <property type="component" value="Unassembled WGS sequence"/>
</dbReference>
<reference evidence="13 14" key="1">
    <citation type="journal article" date="2015" name="Genome Announc.">
        <title>Expanding the biotechnology potential of lactobacilli through comparative genomics of 213 strains and associated genera.</title>
        <authorList>
            <person name="Sun Z."/>
            <person name="Harris H.M."/>
            <person name="McCann A."/>
            <person name="Guo C."/>
            <person name="Argimon S."/>
            <person name="Zhang W."/>
            <person name="Yang X."/>
            <person name="Jeffery I.B."/>
            <person name="Cooney J.C."/>
            <person name="Kagawa T.F."/>
            <person name="Liu W."/>
            <person name="Song Y."/>
            <person name="Salvetti E."/>
            <person name="Wrobel A."/>
            <person name="Rasinkangas P."/>
            <person name="Parkhill J."/>
            <person name="Rea M.C."/>
            <person name="O'Sullivan O."/>
            <person name="Ritari J."/>
            <person name="Douillard F.P."/>
            <person name="Paul Ross R."/>
            <person name="Yang R."/>
            <person name="Briner A.E."/>
            <person name="Felis G.E."/>
            <person name="de Vos W.M."/>
            <person name="Barrangou R."/>
            <person name="Klaenhammer T.R."/>
            <person name="Caufield P.W."/>
            <person name="Cui Y."/>
            <person name="Zhang H."/>
            <person name="O'Toole P.W."/>
        </authorList>
    </citation>
    <scope>NUCLEOTIDE SEQUENCE [LARGE SCALE GENOMIC DNA]</scope>
    <source>
        <strain evidence="13 14">DSM 20534</strain>
    </source>
</reference>
<dbReference type="InterPro" id="IPR000766">
    <property type="entry name" value="GalP_uridyl_Trfase_II"/>
</dbReference>
<evidence type="ECO:0000259" key="11">
    <source>
        <dbReference type="Pfam" id="PF01087"/>
    </source>
</evidence>
<comment type="subcellular location">
    <subcellularLocation>
        <location evidence="2 10">Cytoplasm</location>
    </subcellularLocation>
</comment>
<dbReference type="RefSeq" id="WP_056946931.1">
    <property type="nucleotide sequence ID" value="NZ_AZCV01000009.1"/>
</dbReference>
<protein>
    <recommendedName>
        <fullName evidence="10">Galactose-1-phosphate uridylyltransferase</fullName>
        <shortName evidence="10">Gal-1-P uridylyltransferase</shortName>
        <ecNumber evidence="10">2.7.7.12</ecNumber>
    </recommendedName>
    <alternativeName>
        <fullName evidence="10">UDP-glucose--hexose-1-phosphate uridylyltransferase</fullName>
    </alternativeName>
</protein>
<dbReference type="AlphaFoldDB" id="A0A0R1GSG9"/>
<comment type="catalytic activity">
    <reaction evidence="1 10">
        <text>alpha-D-galactose 1-phosphate + UDP-alpha-D-glucose = alpha-D-glucose 1-phosphate + UDP-alpha-D-galactose</text>
        <dbReference type="Rhea" id="RHEA:13989"/>
        <dbReference type="ChEBI" id="CHEBI:58336"/>
        <dbReference type="ChEBI" id="CHEBI:58601"/>
        <dbReference type="ChEBI" id="CHEBI:58885"/>
        <dbReference type="ChEBI" id="CHEBI:66914"/>
        <dbReference type="EC" id="2.7.7.12"/>
    </reaction>
</comment>
<evidence type="ECO:0000313" key="13">
    <source>
        <dbReference type="EMBL" id="KRK36895.1"/>
    </source>
</evidence>
<gene>
    <name evidence="10" type="primary">galT</name>
    <name evidence="13" type="ORF">FC62_GL001555</name>
</gene>
<dbReference type="EMBL" id="AZCV01000009">
    <property type="protein sequence ID" value="KRK36895.1"/>
    <property type="molecule type" value="Genomic_DNA"/>
</dbReference>
<dbReference type="GO" id="GO:0006012">
    <property type="term" value="P:galactose metabolic process"/>
    <property type="evidence" value="ECO:0007669"/>
    <property type="project" value="UniProtKB-UniRule"/>
</dbReference>
<evidence type="ECO:0000256" key="10">
    <source>
        <dbReference type="HAMAP-Rule" id="MF_00571"/>
    </source>
</evidence>
<dbReference type="PATRIC" id="fig|1423722.3.peg.1587"/>
<dbReference type="PANTHER" id="PTHR39191">
    <property type="entry name" value="GALACTOSE-1-PHOSPHATE URIDYLYLTRANSFERASE"/>
    <property type="match status" value="1"/>
</dbReference>
<feature type="domain" description="Galactose-1-phosphate uridyl transferase C-terminal" evidence="12">
    <location>
        <begin position="231"/>
        <end position="423"/>
    </location>
</feature>
<keyword evidence="6 10" id="KW-0808">Transferase</keyword>
<evidence type="ECO:0000256" key="8">
    <source>
        <dbReference type="ARBA" id="ARBA00023144"/>
    </source>
</evidence>
<dbReference type="InterPro" id="IPR005849">
    <property type="entry name" value="GalP_Utransf_N"/>
</dbReference>
<dbReference type="Pfam" id="PF02744">
    <property type="entry name" value="GalP_UDP_tr_C"/>
    <property type="match status" value="1"/>
</dbReference>
<dbReference type="PANTHER" id="PTHR39191:SF1">
    <property type="entry name" value="DUF4922 DOMAIN-CONTAINING PROTEIN"/>
    <property type="match status" value="1"/>
</dbReference>
<dbReference type="UniPathway" id="UPA00214"/>
<evidence type="ECO:0000313" key="14">
    <source>
        <dbReference type="Proteomes" id="UP000050909"/>
    </source>
</evidence>
<keyword evidence="9 10" id="KW-0119">Carbohydrate metabolism</keyword>
<name>A0A0R1GSG9_9LACO</name>
<evidence type="ECO:0000256" key="9">
    <source>
        <dbReference type="ARBA" id="ARBA00023277"/>
    </source>
</evidence>
<proteinExistence type="inferred from homology"/>
<dbReference type="Pfam" id="PF01087">
    <property type="entry name" value="GalP_UDP_transf"/>
    <property type="match status" value="1"/>
</dbReference>
<dbReference type="InterPro" id="IPR005850">
    <property type="entry name" value="GalP_Utransf_C"/>
</dbReference>
<evidence type="ECO:0000256" key="1">
    <source>
        <dbReference type="ARBA" id="ARBA00001107"/>
    </source>
</evidence>
<organism evidence="13 14">
    <name type="scientific">Amylolactobacillus amylotrophicus DSM 20534</name>
    <dbReference type="NCBI Taxonomy" id="1423722"/>
    <lineage>
        <taxon>Bacteria</taxon>
        <taxon>Bacillati</taxon>
        <taxon>Bacillota</taxon>
        <taxon>Bacilli</taxon>
        <taxon>Lactobacillales</taxon>
        <taxon>Lactobacillaceae</taxon>
        <taxon>Amylolactobacillus</taxon>
    </lineage>
</organism>
<keyword evidence="14" id="KW-1185">Reference proteome</keyword>
<accession>A0A0R1GSG9</accession>
<evidence type="ECO:0000259" key="12">
    <source>
        <dbReference type="Pfam" id="PF02744"/>
    </source>
</evidence>
<feature type="domain" description="Galactose-1-phosphate uridyl transferase N-terminal" evidence="11">
    <location>
        <begin position="19"/>
        <end position="215"/>
    </location>
</feature>
<comment type="pathway">
    <text evidence="3 10">Carbohydrate metabolism; galactose metabolism.</text>
</comment>
<evidence type="ECO:0000256" key="2">
    <source>
        <dbReference type="ARBA" id="ARBA00004496"/>
    </source>
</evidence>
<comment type="caution">
    <text evidence="13">The sequence shown here is derived from an EMBL/GenBank/DDBJ whole genome shotgun (WGS) entry which is preliminary data.</text>
</comment>
<evidence type="ECO:0000256" key="6">
    <source>
        <dbReference type="ARBA" id="ARBA00022679"/>
    </source>
</evidence>
<keyword evidence="7 10" id="KW-0548">Nucleotidyltransferase</keyword>
<keyword evidence="8 10" id="KW-0299">Galactose metabolism</keyword>
<sequence>MNVNAVEHLASLIIVNNHQFEEIDQTYLANKVLTIVQDEARELTVPVSFSALQTAQKLATNEVQVAQLLDLYTPVPSAVNRQFWSEYQANGPSAATDYFHHLSVASDYLKVADIARNIQFTEPSVYGELELTINLSKPEKTTAEIAAAKLAPKRDYPQCLLCFQNEGYLGGAGYPERSAHRLIRLTLNNHPWAMQFSPYEYFNEHVIVIDKQHEPMRINHDTFVNLFDFVDIFPHYFLGSNAGLPIIGGSMLAHEHYQGGKHVFPLERAQAAFTFATGESEVRAAVLNWPVTTIRLESTNRNKLVDYADKILQAWLQFDDQDLGIGARDAAVWHHSINPIVRKNGQKYTLYILLRDNNTSAVYPDGIFHVHPEYQHIKQENIGLIEAMGLAILPGRLRTELTEVTNYITGKKSAVKNIHQAWAEELKQAYTAEQDPDTFVQQQIGLVFTHILENTGVFKDISPHNEHLARFINSI</sequence>
<dbReference type="GO" id="GO:0005737">
    <property type="term" value="C:cytoplasm"/>
    <property type="evidence" value="ECO:0007669"/>
    <property type="project" value="UniProtKB-SubCell"/>
</dbReference>